<organism evidence="3 4">
    <name type="scientific">Trichinella zimbabwensis</name>
    <dbReference type="NCBI Taxonomy" id="268475"/>
    <lineage>
        <taxon>Eukaryota</taxon>
        <taxon>Metazoa</taxon>
        <taxon>Ecdysozoa</taxon>
        <taxon>Nematoda</taxon>
        <taxon>Enoplea</taxon>
        <taxon>Dorylaimia</taxon>
        <taxon>Trichinellida</taxon>
        <taxon>Trichinellidae</taxon>
        <taxon>Trichinella</taxon>
    </lineage>
</organism>
<comment type="caution">
    <text evidence="3">The sequence shown here is derived from an EMBL/GenBank/DDBJ whole genome shotgun (WGS) entry which is preliminary data.</text>
</comment>
<dbReference type="Proteomes" id="UP000055024">
    <property type="component" value="Unassembled WGS sequence"/>
</dbReference>
<dbReference type="PANTHER" id="PTHR12210">
    <property type="entry name" value="DULLARD PROTEIN PHOSPHATASE"/>
    <property type="match status" value="1"/>
</dbReference>
<dbReference type="OrthoDB" id="5918458at2759"/>
<dbReference type="Gene3D" id="1.10.10.60">
    <property type="entry name" value="Homeodomain-like"/>
    <property type="match status" value="2"/>
</dbReference>
<reference evidence="3 4" key="1">
    <citation type="submission" date="2015-01" db="EMBL/GenBank/DDBJ databases">
        <title>Evolution of Trichinella species and genotypes.</title>
        <authorList>
            <person name="Korhonen P.K."/>
            <person name="Edoardo P."/>
            <person name="Giuseppe L.R."/>
            <person name="Gasser R.B."/>
        </authorList>
    </citation>
    <scope>NUCLEOTIDE SEQUENCE [LARGE SCALE GENOMIC DNA]</scope>
    <source>
        <strain evidence="3">ISS1029</strain>
    </source>
</reference>
<evidence type="ECO:0000313" key="4">
    <source>
        <dbReference type="Proteomes" id="UP000055024"/>
    </source>
</evidence>
<dbReference type="STRING" id="268475.A0A0V1HFI0"/>
<dbReference type="SUPFAM" id="SSF56784">
    <property type="entry name" value="HAD-like"/>
    <property type="match status" value="2"/>
</dbReference>
<protein>
    <submittedName>
        <fullName evidence="3">CTD small phosphatase-like protein 2-B</fullName>
    </submittedName>
</protein>
<feature type="domain" description="FCP1 homology" evidence="2">
    <location>
        <begin position="75"/>
        <end position="228"/>
    </location>
</feature>
<dbReference type="InterPro" id="IPR050365">
    <property type="entry name" value="TIM50"/>
</dbReference>
<dbReference type="PROSITE" id="PS50969">
    <property type="entry name" value="FCP1"/>
    <property type="match status" value="2"/>
</dbReference>
<dbReference type="CDD" id="cd07521">
    <property type="entry name" value="HAD_FCP1-like"/>
    <property type="match status" value="2"/>
</dbReference>
<dbReference type="AlphaFoldDB" id="A0A0V1HFI0"/>
<dbReference type="InterPro" id="IPR036412">
    <property type="entry name" value="HAD-like_sf"/>
</dbReference>
<dbReference type="Pfam" id="PF03031">
    <property type="entry name" value="NIF"/>
    <property type="match status" value="2"/>
</dbReference>
<dbReference type="InterPro" id="IPR023214">
    <property type="entry name" value="HAD_sf"/>
</dbReference>
<proteinExistence type="predicted"/>
<evidence type="ECO:0000313" key="3">
    <source>
        <dbReference type="EMBL" id="KRZ09249.1"/>
    </source>
</evidence>
<evidence type="ECO:0000256" key="1">
    <source>
        <dbReference type="SAM" id="MobiDB-lite"/>
    </source>
</evidence>
<keyword evidence="4" id="KW-1185">Reference proteome</keyword>
<dbReference type="SMART" id="SM00577">
    <property type="entry name" value="CPDc"/>
    <property type="match status" value="2"/>
</dbReference>
<name>A0A0V1HFI0_9BILA</name>
<feature type="compositionally biased region" description="Basic and acidic residues" evidence="1">
    <location>
        <begin position="1"/>
        <end position="21"/>
    </location>
</feature>
<gene>
    <name evidence="3" type="primary">ctdspl2-b</name>
    <name evidence="3" type="ORF">T11_12035</name>
</gene>
<accession>A0A0V1HFI0</accession>
<dbReference type="InterPro" id="IPR004274">
    <property type="entry name" value="FCP1_dom"/>
</dbReference>
<dbReference type="Gene3D" id="3.40.50.1000">
    <property type="entry name" value="HAD superfamily/HAD-like"/>
    <property type="match status" value="2"/>
</dbReference>
<feature type="region of interest" description="Disordered" evidence="1">
    <location>
        <begin position="1"/>
        <end position="27"/>
    </location>
</feature>
<sequence>MERKVELDSSKKKQEAKKPDQEVVSTSQDAHQIQITGRFKCLKKMWSGFIAALCFRKKRKYVNEQAGVNLDSTSTKNKKLTVVLDLDSTLVFSTREKCFPGQQEIKSIKYYVAIRPHCRTLLETIRPFCNIMVYSAGARKYVNHIVELLDPEKKFFDKVLNRDSCQLVNGIYLKDLRKTGYALKRTVWIDDKLESFPFQPFNGIVIKRWIGDPEDEEILKIIKLIMQLRKEKFAVLTRTENKKKAYVLVLKQKIYLFLLKKKLDLLLNMERKVELDSSKKKQEAKKPDQEVVSTSQDAHQIQITGRFKCLKKMWSGFIAALCFRKKRKYVNEQAGVNLDSTSTKNKKLTVVLDLDSTLVFSTREKCFPGQQEIKSIKYYVAIRPHCRTLLETIRPFCNIMVYSAGARKYVNHIVELLDPERKFFDKVLNRDSCQLVNGIYLKDLRKTGYALKRTVWIDDKLESFPFQPFNGIVIKRWIGDPEDEEILKIIKLIMQLRKESSFARCAYATLLRLALHRKRTHVEENSIACEIQGCCCQCIKLNDGKKNASICKQFGLSQSTVFTIWKNRSTLLDARENCVRSAKKFCLCEKTDIDEALLQWFRGKSQIRTPISGPILKIKAEQFATVLGYSE</sequence>
<dbReference type="EMBL" id="JYDP01000075">
    <property type="protein sequence ID" value="KRZ09249.1"/>
    <property type="molecule type" value="Genomic_DNA"/>
</dbReference>
<evidence type="ECO:0000259" key="2">
    <source>
        <dbReference type="PROSITE" id="PS50969"/>
    </source>
</evidence>
<feature type="domain" description="FCP1 homology" evidence="2">
    <location>
        <begin position="343"/>
        <end position="496"/>
    </location>
</feature>